<protein>
    <recommendedName>
        <fullName evidence="10">Sensor histidine kinase MtrB</fullName>
        <ecNumber evidence="3">2.7.13.3</ecNumber>
    </recommendedName>
</protein>
<dbReference type="Pfam" id="PF00512">
    <property type="entry name" value="HisKA"/>
    <property type="match status" value="1"/>
</dbReference>
<dbReference type="RefSeq" id="WP_386769097.1">
    <property type="nucleotide sequence ID" value="NZ_BAAAKI010000012.1"/>
</dbReference>
<proteinExistence type="predicted"/>
<comment type="catalytic activity">
    <reaction evidence="1">
        <text>ATP + protein L-histidine = ADP + protein N-phospho-L-histidine.</text>
        <dbReference type="EC" id="2.7.13.3"/>
    </reaction>
</comment>
<dbReference type="SMART" id="SM00304">
    <property type="entry name" value="HAMP"/>
    <property type="match status" value="1"/>
</dbReference>
<evidence type="ECO:0000256" key="6">
    <source>
        <dbReference type="ARBA" id="ARBA00022692"/>
    </source>
</evidence>
<dbReference type="SUPFAM" id="SSF158472">
    <property type="entry name" value="HAMP domain-like"/>
    <property type="match status" value="1"/>
</dbReference>
<evidence type="ECO:0000256" key="4">
    <source>
        <dbReference type="ARBA" id="ARBA00022553"/>
    </source>
</evidence>
<reference evidence="15" key="1">
    <citation type="journal article" date="2019" name="Int. J. Syst. Evol. Microbiol.">
        <title>The Global Catalogue of Microorganisms (GCM) 10K type strain sequencing project: providing services to taxonomists for standard genome sequencing and annotation.</title>
        <authorList>
            <consortium name="The Broad Institute Genomics Platform"/>
            <consortium name="The Broad Institute Genome Sequencing Center for Infectious Disease"/>
            <person name="Wu L."/>
            <person name="Ma J."/>
        </authorList>
    </citation>
    <scope>NUCLEOTIDE SEQUENCE [LARGE SCALE GENOMIC DNA]</scope>
    <source>
        <strain evidence="15">CGMCC 1.15277</strain>
    </source>
</reference>
<dbReference type="CDD" id="cd06225">
    <property type="entry name" value="HAMP"/>
    <property type="match status" value="1"/>
</dbReference>
<dbReference type="Gene3D" id="3.30.565.10">
    <property type="entry name" value="Histidine kinase-like ATPase, C-terminal domain"/>
    <property type="match status" value="1"/>
</dbReference>
<dbReference type="CDD" id="cd00082">
    <property type="entry name" value="HisKA"/>
    <property type="match status" value="1"/>
</dbReference>
<keyword evidence="9" id="KW-0902">Two-component regulatory system</keyword>
<dbReference type="InterPro" id="IPR036890">
    <property type="entry name" value="HATPase_C_sf"/>
</dbReference>
<evidence type="ECO:0000259" key="12">
    <source>
        <dbReference type="PROSITE" id="PS50109"/>
    </source>
</evidence>
<dbReference type="NCBIfam" id="NF040691">
    <property type="entry name" value="MtrAB_MtrB"/>
    <property type="match status" value="1"/>
</dbReference>
<organism evidence="14 15">
    <name type="scientific">Luteococcus sanguinis</name>
    <dbReference type="NCBI Taxonomy" id="174038"/>
    <lineage>
        <taxon>Bacteria</taxon>
        <taxon>Bacillati</taxon>
        <taxon>Actinomycetota</taxon>
        <taxon>Actinomycetes</taxon>
        <taxon>Propionibacteriales</taxon>
        <taxon>Propionibacteriaceae</taxon>
        <taxon>Luteococcus</taxon>
    </lineage>
</organism>
<name>A0ABW1WXW8_9ACTN</name>
<keyword evidence="4" id="KW-0597">Phosphoprotein</keyword>
<dbReference type="PRINTS" id="PR00344">
    <property type="entry name" value="BCTRLSENSOR"/>
</dbReference>
<dbReference type="Pfam" id="PF02518">
    <property type="entry name" value="HATPase_c"/>
    <property type="match status" value="1"/>
</dbReference>
<dbReference type="PANTHER" id="PTHR43711:SF1">
    <property type="entry name" value="HISTIDINE KINASE 1"/>
    <property type="match status" value="1"/>
</dbReference>
<dbReference type="SMART" id="SM00387">
    <property type="entry name" value="HATPase_c"/>
    <property type="match status" value="1"/>
</dbReference>
<dbReference type="InterPro" id="IPR003661">
    <property type="entry name" value="HisK_dim/P_dom"/>
</dbReference>
<evidence type="ECO:0000256" key="1">
    <source>
        <dbReference type="ARBA" id="ARBA00000085"/>
    </source>
</evidence>
<evidence type="ECO:0000256" key="7">
    <source>
        <dbReference type="ARBA" id="ARBA00022777"/>
    </source>
</evidence>
<dbReference type="SUPFAM" id="SSF47384">
    <property type="entry name" value="Homodimeric domain of signal transducing histidine kinase"/>
    <property type="match status" value="1"/>
</dbReference>
<evidence type="ECO:0000256" key="8">
    <source>
        <dbReference type="ARBA" id="ARBA00022989"/>
    </source>
</evidence>
<dbReference type="InterPro" id="IPR047669">
    <property type="entry name" value="MtrAB_MtrB"/>
</dbReference>
<keyword evidence="8" id="KW-0472">Membrane</keyword>
<comment type="caution">
    <text evidence="14">The sequence shown here is derived from an EMBL/GenBank/DDBJ whole genome shotgun (WGS) entry which is preliminary data.</text>
</comment>
<comment type="subcellular location">
    <subcellularLocation>
        <location evidence="2">Cell membrane</location>
    </subcellularLocation>
</comment>
<evidence type="ECO:0000256" key="10">
    <source>
        <dbReference type="ARBA" id="ARBA00035305"/>
    </source>
</evidence>
<dbReference type="Gene3D" id="1.10.287.130">
    <property type="match status" value="1"/>
</dbReference>
<dbReference type="InterPro" id="IPR005467">
    <property type="entry name" value="His_kinase_dom"/>
</dbReference>
<gene>
    <name evidence="14" type="primary">mtrB</name>
    <name evidence="14" type="ORF">ACFP57_02645</name>
</gene>
<dbReference type="GO" id="GO:0016301">
    <property type="term" value="F:kinase activity"/>
    <property type="evidence" value="ECO:0007669"/>
    <property type="project" value="UniProtKB-KW"/>
</dbReference>
<dbReference type="PROSITE" id="PS50885">
    <property type="entry name" value="HAMP"/>
    <property type="match status" value="1"/>
</dbReference>
<keyword evidence="11" id="KW-0175">Coiled coil</keyword>
<feature type="coiled-coil region" evidence="11">
    <location>
        <begin position="223"/>
        <end position="250"/>
    </location>
</feature>
<dbReference type="PROSITE" id="PS50109">
    <property type="entry name" value="HIS_KIN"/>
    <property type="match status" value="1"/>
</dbReference>
<evidence type="ECO:0000256" key="9">
    <source>
        <dbReference type="ARBA" id="ARBA00023012"/>
    </source>
</evidence>
<sequence length="486" mass="52961">MVGSALVLLFGGFVLMRQATDGVLAGKRQTAVAEATTALDRMQTQLRATDLRTASIYERLSQLADEAGNRPDQYLVVIQGPVSRYVSPQITEASVPDELAKTLASSDGTFLTPTTVVWSDANRSPEPGLVVGSTLQVPGTSQSYPVFLVFPETHEVETVRVLQQAAISTGALLLSMLALVAWLVSRQVTTPIREASLAAGRLAAGQLDDRLPVRGTDDLASLATSMNNMAEQLQARIQELENLSQVQQQFVSDVSHELRTPLTTVRMAADMLFDSRDEMDPFAARSTELMHDELDRFESLLADLLEISRFDAGAAVLSLDETDVAELVRAELRAERGLADKKGCELVLKGHEVAMAEVDGRRVTRVLRNLVTNAIEHGEGRPVEVTIAQDEQAVAVTVRDHGVGFDPKEAEHVFQRFWRADPSRQRTVGGTGLGLAISLEDAALHDGWLEAWGRPRRGAQFRLTLPRREGVELTGSPLELVPEGES</sequence>
<evidence type="ECO:0000256" key="5">
    <source>
        <dbReference type="ARBA" id="ARBA00022679"/>
    </source>
</evidence>
<dbReference type="SUPFAM" id="SSF55874">
    <property type="entry name" value="ATPase domain of HSP90 chaperone/DNA topoisomerase II/histidine kinase"/>
    <property type="match status" value="1"/>
</dbReference>
<keyword evidence="6" id="KW-0812">Transmembrane</keyword>
<dbReference type="InterPro" id="IPR004358">
    <property type="entry name" value="Sig_transdc_His_kin-like_C"/>
</dbReference>
<keyword evidence="7 14" id="KW-0418">Kinase</keyword>
<keyword evidence="15" id="KW-1185">Reference proteome</keyword>
<feature type="domain" description="Histidine kinase" evidence="12">
    <location>
        <begin position="253"/>
        <end position="469"/>
    </location>
</feature>
<evidence type="ECO:0000256" key="2">
    <source>
        <dbReference type="ARBA" id="ARBA00004236"/>
    </source>
</evidence>
<keyword evidence="5" id="KW-0808">Transferase</keyword>
<dbReference type="EC" id="2.7.13.3" evidence="3"/>
<dbReference type="PANTHER" id="PTHR43711">
    <property type="entry name" value="TWO-COMPONENT HISTIDINE KINASE"/>
    <property type="match status" value="1"/>
</dbReference>
<dbReference type="InterPro" id="IPR003594">
    <property type="entry name" value="HATPase_dom"/>
</dbReference>
<dbReference type="EMBL" id="JBHSUA010000008">
    <property type="protein sequence ID" value="MFC6395896.1"/>
    <property type="molecule type" value="Genomic_DNA"/>
</dbReference>
<dbReference type="Proteomes" id="UP001596266">
    <property type="component" value="Unassembled WGS sequence"/>
</dbReference>
<dbReference type="InterPro" id="IPR003660">
    <property type="entry name" value="HAMP_dom"/>
</dbReference>
<dbReference type="Pfam" id="PF00672">
    <property type="entry name" value="HAMP"/>
    <property type="match status" value="1"/>
</dbReference>
<dbReference type="InterPro" id="IPR050736">
    <property type="entry name" value="Sensor_HK_Regulatory"/>
</dbReference>
<evidence type="ECO:0000259" key="13">
    <source>
        <dbReference type="PROSITE" id="PS50885"/>
    </source>
</evidence>
<feature type="domain" description="HAMP" evidence="13">
    <location>
        <begin position="186"/>
        <end position="238"/>
    </location>
</feature>
<evidence type="ECO:0000256" key="3">
    <source>
        <dbReference type="ARBA" id="ARBA00012438"/>
    </source>
</evidence>
<evidence type="ECO:0000313" key="14">
    <source>
        <dbReference type="EMBL" id="MFC6395896.1"/>
    </source>
</evidence>
<accession>A0ABW1WXW8</accession>
<dbReference type="SMART" id="SM00388">
    <property type="entry name" value="HisKA"/>
    <property type="match status" value="1"/>
</dbReference>
<keyword evidence="8" id="KW-1133">Transmembrane helix</keyword>
<dbReference type="Gene3D" id="6.10.340.10">
    <property type="match status" value="1"/>
</dbReference>
<dbReference type="InterPro" id="IPR036097">
    <property type="entry name" value="HisK_dim/P_sf"/>
</dbReference>
<evidence type="ECO:0000313" key="15">
    <source>
        <dbReference type="Proteomes" id="UP001596266"/>
    </source>
</evidence>
<evidence type="ECO:0000256" key="11">
    <source>
        <dbReference type="SAM" id="Coils"/>
    </source>
</evidence>